<organism evidence="3 4">
    <name type="scientific">Penaeus vannamei</name>
    <name type="common">Whiteleg shrimp</name>
    <name type="synonym">Litopenaeus vannamei</name>
    <dbReference type="NCBI Taxonomy" id="6689"/>
    <lineage>
        <taxon>Eukaryota</taxon>
        <taxon>Metazoa</taxon>
        <taxon>Ecdysozoa</taxon>
        <taxon>Arthropoda</taxon>
        <taxon>Crustacea</taxon>
        <taxon>Multicrustacea</taxon>
        <taxon>Malacostraca</taxon>
        <taxon>Eumalacostraca</taxon>
        <taxon>Eucarida</taxon>
        <taxon>Decapoda</taxon>
        <taxon>Dendrobranchiata</taxon>
        <taxon>Penaeoidea</taxon>
        <taxon>Penaeidae</taxon>
        <taxon>Penaeus</taxon>
    </lineage>
</organism>
<evidence type="ECO:0000313" key="4">
    <source>
        <dbReference type="Proteomes" id="UP000283509"/>
    </source>
</evidence>
<dbReference type="Proteomes" id="UP000283509">
    <property type="component" value="Unassembled WGS sequence"/>
</dbReference>
<protein>
    <submittedName>
        <fullName evidence="3">Uncharacterized protein</fullName>
    </submittedName>
</protein>
<keyword evidence="2" id="KW-0732">Signal</keyword>
<comment type="caution">
    <text evidence="3">The sequence shown here is derived from an EMBL/GenBank/DDBJ whole genome shotgun (WGS) entry which is preliminary data.</text>
</comment>
<gene>
    <name evidence="3" type="ORF">C7M84_000498</name>
</gene>
<dbReference type="AlphaFoldDB" id="A0A3R7QJF3"/>
<feature type="signal peptide" evidence="2">
    <location>
        <begin position="1"/>
        <end position="24"/>
    </location>
</feature>
<name>A0A3R7QJF3_PENVA</name>
<reference evidence="3 4" key="2">
    <citation type="submission" date="2019-01" db="EMBL/GenBank/DDBJ databases">
        <title>The decoding of complex shrimp genome reveals the adaptation for benthos swimmer, frequently molting mechanism and breeding impact on genome.</title>
        <authorList>
            <person name="Sun Y."/>
            <person name="Gao Y."/>
            <person name="Yu Y."/>
        </authorList>
    </citation>
    <scope>NUCLEOTIDE SEQUENCE [LARGE SCALE GENOMIC DNA]</scope>
    <source>
        <tissue evidence="3">Muscle</tissue>
    </source>
</reference>
<evidence type="ECO:0000256" key="1">
    <source>
        <dbReference type="SAM" id="MobiDB-lite"/>
    </source>
</evidence>
<feature type="region of interest" description="Disordered" evidence="1">
    <location>
        <begin position="63"/>
        <end position="84"/>
    </location>
</feature>
<evidence type="ECO:0000256" key="2">
    <source>
        <dbReference type="SAM" id="SignalP"/>
    </source>
</evidence>
<feature type="chain" id="PRO_5018748629" evidence="2">
    <location>
        <begin position="25"/>
        <end position="185"/>
    </location>
</feature>
<dbReference type="OrthoDB" id="10490968at2759"/>
<evidence type="ECO:0000313" key="3">
    <source>
        <dbReference type="EMBL" id="ROT80759.1"/>
    </source>
</evidence>
<proteinExistence type="predicted"/>
<accession>A0A3R7QJF3</accession>
<keyword evidence="4" id="KW-1185">Reference proteome</keyword>
<sequence>MAVIRRVRGVSVVFLLVWLGLAGAQDVVRAQQLSLEDLPLIFLPVSRARKLSVVPAVPRRFTAAPRSSRRPFPPRSSRQTSGAVTKVLVTPATRHPNHLRGPGAAAPTPAFFSKPTIRRGSTIATIRFRVPDRKPSRSLDGQDGVFPALIGFVHRPSRRSTKEADAHAFGGRLLSSPIGLLYGLW</sequence>
<reference evidence="3 4" key="1">
    <citation type="submission" date="2018-04" db="EMBL/GenBank/DDBJ databases">
        <authorList>
            <person name="Zhang X."/>
            <person name="Yuan J."/>
            <person name="Li F."/>
            <person name="Xiang J."/>
        </authorList>
    </citation>
    <scope>NUCLEOTIDE SEQUENCE [LARGE SCALE GENOMIC DNA]</scope>
    <source>
        <tissue evidence="3">Muscle</tissue>
    </source>
</reference>
<dbReference type="EMBL" id="QCYY01001073">
    <property type="protein sequence ID" value="ROT80759.1"/>
    <property type="molecule type" value="Genomic_DNA"/>
</dbReference>